<dbReference type="EMBL" id="LDPO01000001">
    <property type="protein sequence ID" value="KLO31502.1"/>
    <property type="molecule type" value="Genomic_DNA"/>
</dbReference>
<keyword evidence="2" id="KW-1185">Reference proteome</keyword>
<accession>A0ABR5FKE2</accession>
<organism evidence="1 2">
    <name type="scientific">Mycolicibacter heraklionensis</name>
    <dbReference type="NCBI Taxonomy" id="512402"/>
    <lineage>
        <taxon>Bacteria</taxon>
        <taxon>Bacillati</taxon>
        <taxon>Actinomycetota</taxon>
        <taxon>Actinomycetes</taxon>
        <taxon>Mycobacteriales</taxon>
        <taxon>Mycobacteriaceae</taxon>
        <taxon>Mycolicibacter</taxon>
    </lineage>
</organism>
<evidence type="ECO:0000313" key="1">
    <source>
        <dbReference type="EMBL" id="KLO31502.1"/>
    </source>
</evidence>
<proteinExistence type="predicted"/>
<name>A0ABR5FKE2_9MYCO</name>
<evidence type="ECO:0000313" key="2">
    <source>
        <dbReference type="Proteomes" id="UP000036464"/>
    </source>
</evidence>
<protein>
    <submittedName>
        <fullName evidence="1">Uncharacterized protein</fullName>
    </submittedName>
</protein>
<dbReference type="Proteomes" id="UP000036464">
    <property type="component" value="Unassembled WGS sequence"/>
</dbReference>
<sequence length="380" mass="40774">MANLVAVRLTGGDSQGGIAASGDVLVNKTNDGVPLQSLWAELEDVTRLYNDHKDALLSLMAFDVTVPADAVPQSMIAEQFDRASEFGVPTGSAVPPSYLKLGYTLGDYDKASRLSWRFLRDSSAEQVRAQITRLIEGDRRLRQGLVFGRLFDPTEEANEWQNRVFGLWSGDGIVPPPYMGKTFTGDHSHYLTSGAAQLDSGDVESLITHVKEHGYGVDPKSQLVILTNPTDGDEVATWRAGVENANSVEAKWDFVPSALMPAWISNEAIHGAVPNADFHGLAVQGSYGSALLVCSELIPAGYVAVVATSGPNSDSNPLAVRHHENPAYRGLRAIPGPVPGYPLQETFMARTIGVGTRHRGAAAVCQVTANASYTAPELNF</sequence>
<gene>
    <name evidence="1" type="ORF">ABW16_01240</name>
</gene>
<reference evidence="1 2" key="1">
    <citation type="submission" date="2015-05" db="EMBL/GenBank/DDBJ databases">
        <title>Genome sequence of Mycobacterium heraklionense Davo strain.</title>
        <authorList>
            <person name="Greninger A.L."/>
            <person name="Cunningham G."/>
            <person name="Miller S."/>
        </authorList>
    </citation>
    <scope>NUCLEOTIDE SEQUENCE [LARGE SCALE GENOMIC DNA]</scope>
    <source>
        <strain evidence="1 2">Davo</strain>
    </source>
</reference>
<comment type="caution">
    <text evidence="1">The sequence shown here is derived from an EMBL/GenBank/DDBJ whole genome shotgun (WGS) entry which is preliminary data.</text>
</comment>